<comment type="caution">
    <text evidence="2">The sequence shown here is derived from an EMBL/GenBank/DDBJ whole genome shotgun (WGS) entry which is preliminary data.</text>
</comment>
<sequence length="139" mass="15052">MSGNSNSSSEDVGGVVMLALLGAFLWWFFSSSMEDITEDFLEASFEGDAGEVYDSSFFCFSPLGALIHGTPHEGRITPFFAFLFMEPTDMAKQQARMGGNFAKKHDGLDSVEVVASGEIEDANLNNQLDLVNAFSDSGQ</sequence>
<evidence type="ECO:0000313" key="3">
    <source>
        <dbReference type="Proteomes" id="UP000886829"/>
    </source>
</evidence>
<evidence type="ECO:0000256" key="1">
    <source>
        <dbReference type="SAM" id="Phobius"/>
    </source>
</evidence>
<keyword evidence="1" id="KW-0472">Membrane</keyword>
<evidence type="ECO:0000313" key="2">
    <source>
        <dbReference type="EMBL" id="HIX57603.1"/>
    </source>
</evidence>
<name>A0A9D1WEI2_9GAMM</name>
<accession>A0A9D1WEI2</accession>
<gene>
    <name evidence="2" type="ORF">H9850_09070</name>
</gene>
<keyword evidence="1" id="KW-0812">Transmembrane</keyword>
<keyword evidence="1" id="KW-1133">Transmembrane helix</keyword>
<proteinExistence type="predicted"/>
<reference evidence="2" key="2">
    <citation type="submission" date="2021-04" db="EMBL/GenBank/DDBJ databases">
        <authorList>
            <person name="Gilroy R."/>
        </authorList>
    </citation>
    <scope>NUCLEOTIDE SEQUENCE</scope>
    <source>
        <strain evidence="2">USASDec5-558</strain>
    </source>
</reference>
<organism evidence="2 3">
    <name type="scientific">Candidatus Anaerobiospirillum pullistercoris</name>
    <dbReference type="NCBI Taxonomy" id="2838452"/>
    <lineage>
        <taxon>Bacteria</taxon>
        <taxon>Pseudomonadati</taxon>
        <taxon>Pseudomonadota</taxon>
        <taxon>Gammaproteobacteria</taxon>
        <taxon>Aeromonadales</taxon>
        <taxon>Succinivibrionaceae</taxon>
        <taxon>Anaerobiospirillum</taxon>
    </lineage>
</organism>
<reference evidence="2" key="1">
    <citation type="journal article" date="2021" name="PeerJ">
        <title>Extensive microbial diversity within the chicken gut microbiome revealed by metagenomics and culture.</title>
        <authorList>
            <person name="Gilroy R."/>
            <person name="Ravi A."/>
            <person name="Getino M."/>
            <person name="Pursley I."/>
            <person name="Horton D.L."/>
            <person name="Alikhan N.F."/>
            <person name="Baker D."/>
            <person name="Gharbi K."/>
            <person name="Hall N."/>
            <person name="Watson M."/>
            <person name="Adriaenssens E.M."/>
            <person name="Foster-Nyarko E."/>
            <person name="Jarju S."/>
            <person name="Secka A."/>
            <person name="Antonio M."/>
            <person name="Oren A."/>
            <person name="Chaudhuri R.R."/>
            <person name="La Ragione R."/>
            <person name="Hildebrand F."/>
            <person name="Pallen M.J."/>
        </authorList>
    </citation>
    <scope>NUCLEOTIDE SEQUENCE</scope>
    <source>
        <strain evidence="2">USASDec5-558</strain>
    </source>
</reference>
<dbReference type="EMBL" id="DXEV01000178">
    <property type="protein sequence ID" value="HIX57603.1"/>
    <property type="molecule type" value="Genomic_DNA"/>
</dbReference>
<feature type="transmembrane region" description="Helical" evidence="1">
    <location>
        <begin position="12"/>
        <end position="29"/>
    </location>
</feature>
<dbReference type="Proteomes" id="UP000886829">
    <property type="component" value="Unassembled WGS sequence"/>
</dbReference>
<protein>
    <submittedName>
        <fullName evidence="2">Uncharacterized protein</fullName>
    </submittedName>
</protein>
<dbReference type="AlphaFoldDB" id="A0A9D1WEI2"/>